<dbReference type="RefSeq" id="XP_064703926.1">
    <property type="nucleotide sequence ID" value="XM_064849223.1"/>
</dbReference>
<evidence type="ECO:0000313" key="10">
    <source>
        <dbReference type="EMBL" id="KAK5048567.1"/>
    </source>
</evidence>
<evidence type="ECO:0000256" key="3">
    <source>
        <dbReference type="ARBA" id="ARBA00023015"/>
    </source>
</evidence>
<keyword evidence="8" id="KW-0812">Transmembrane</keyword>
<comment type="caution">
    <text evidence="10">The sequence shown here is derived from an EMBL/GenBank/DDBJ whole genome shotgun (WGS) entry which is preliminary data.</text>
</comment>
<gene>
    <name evidence="10" type="ORF">LTR84_005658</name>
</gene>
<dbReference type="GeneID" id="89973833"/>
<dbReference type="CDD" id="cd12148">
    <property type="entry name" value="fungal_TF_MHR"/>
    <property type="match status" value="1"/>
</dbReference>
<dbReference type="Pfam" id="PF00172">
    <property type="entry name" value="Zn_clus"/>
    <property type="match status" value="1"/>
</dbReference>
<keyword evidence="4" id="KW-0238">DNA-binding</keyword>
<dbReference type="EMBL" id="JAVRRD010000021">
    <property type="protein sequence ID" value="KAK5048567.1"/>
    <property type="molecule type" value="Genomic_DNA"/>
</dbReference>
<dbReference type="GO" id="GO:0008270">
    <property type="term" value="F:zinc ion binding"/>
    <property type="evidence" value="ECO:0007669"/>
    <property type="project" value="InterPro"/>
</dbReference>
<dbReference type="InterPro" id="IPR036864">
    <property type="entry name" value="Zn2-C6_fun-type_DNA-bd_sf"/>
</dbReference>
<evidence type="ECO:0000256" key="8">
    <source>
        <dbReference type="SAM" id="Phobius"/>
    </source>
</evidence>
<sequence>MPTQTSKRQPLSCENCRKRKIKCDGKKNPCDTCVRRGYGHTCLYIRQAIPLATSSPRGLNAEALLQRLMRVESLLEQHIEDTSSQRVTPRESTTSASHDRLSMSSSSPFTEPNLQPAAFPPPKIRGTIITSPRGYQRFVPGVACSDAAAVNELLQSDSSFAMGSDFPFFAGSSCSRQSLLDTLPPTRQCEELKSVFFQVFSPLFHVLHDPTFHAHYAKFRQNPSDVSLSFLALIFVILSIAVTAFDEGHPLLADLGRESSAAANIRSLAGRYRSAAMRCLSADQFLWQHNLHTMQALVLLIYAINHAHGSSWALLGATLNIGFSIGLHVEPSHLDLAPVLSEERRRCWAALMLLYTIQNTCLGNIAPQKIIATVNLPADIDDEQLIEQGSNIIIQEGKADNAPTKMSYLLYKFKLYQIAAEVCVYAQGDADLNKVTTFNHRIDMEEEEHSVRFARHQDLPVYHLAHYIILKNYTNHLRLVLHRPYLQHQPSASNSAPMSSNTVVNSRRICRIAAMMILDNHKQLFEIDLFRPYRWYIYGIGSFHTFLAASTLVVLLVTSFNEDHPSDYSISLTALQDCLVRFESMAARSEICARAASILHRLLSNLTCSSSDSSFQQARPHPQQTGLTVSNNGFVALPSVTETTSVYDTTTSPVASNSPSLAFHNNSSFYGPCPPELQNLVQLPSEQWLGGPSAFSWADWNWEPTPAPSAMEFQGGISSHSHSQSFLRDTLIDV</sequence>
<evidence type="ECO:0000256" key="5">
    <source>
        <dbReference type="ARBA" id="ARBA00023163"/>
    </source>
</evidence>
<protein>
    <recommendedName>
        <fullName evidence="9">Zn(2)-C6 fungal-type domain-containing protein</fullName>
    </recommendedName>
</protein>
<accession>A0AAV9N6G3</accession>
<proteinExistence type="predicted"/>
<keyword evidence="3" id="KW-0805">Transcription regulation</keyword>
<dbReference type="Pfam" id="PF04082">
    <property type="entry name" value="Fungal_trans"/>
    <property type="match status" value="1"/>
</dbReference>
<evidence type="ECO:0000256" key="7">
    <source>
        <dbReference type="SAM" id="MobiDB-lite"/>
    </source>
</evidence>
<dbReference type="InterPro" id="IPR001138">
    <property type="entry name" value="Zn2Cys6_DnaBD"/>
</dbReference>
<dbReference type="GO" id="GO:0005634">
    <property type="term" value="C:nucleus"/>
    <property type="evidence" value="ECO:0007669"/>
    <property type="project" value="UniProtKB-SubCell"/>
</dbReference>
<feature type="domain" description="Zn(2)-C6 fungal-type" evidence="9">
    <location>
        <begin position="12"/>
        <end position="44"/>
    </location>
</feature>
<dbReference type="InterPro" id="IPR050613">
    <property type="entry name" value="Sec_Metabolite_Reg"/>
</dbReference>
<dbReference type="SMART" id="SM00066">
    <property type="entry name" value="GAL4"/>
    <property type="match status" value="1"/>
</dbReference>
<evidence type="ECO:0000259" key="9">
    <source>
        <dbReference type="PROSITE" id="PS50048"/>
    </source>
</evidence>
<feature type="transmembrane region" description="Helical" evidence="8">
    <location>
        <begin position="226"/>
        <end position="245"/>
    </location>
</feature>
<dbReference type="PROSITE" id="PS00463">
    <property type="entry name" value="ZN2_CY6_FUNGAL_1"/>
    <property type="match status" value="1"/>
</dbReference>
<comment type="subcellular location">
    <subcellularLocation>
        <location evidence="1">Nucleus</location>
    </subcellularLocation>
</comment>
<name>A0AAV9N6G3_9EURO</name>
<keyword evidence="11" id="KW-1185">Reference proteome</keyword>
<keyword evidence="6" id="KW-0539">Nucleus</keyword>
<feature type="compositionally biased region" description="Polar residues" evidence="7">
    <location>
        <begin position="84"/>
        <end position="113"/>
    </location>
</feature>
<dbReference type="Gene3D" id="4.10.240.10">
    <property type="entry name" value="Zn(2)-C6 fungal-type DNA-binding domain"/>
    <property type="match status" value="1"/>
</dbReference>
<evidence type="ECO:0000256" key="2">
    <source>
        <dbReference type="ARBA" id="ARBA00022723"/>
    </source>
</evidence>
<dbReference type="GO" id="GO:0003677">
    <property type="term" value="F:DNA binding"/>
    <property type="evidence" value="ECO:0007669"/>
    <property type="project" value="UniProtKB-KW"/>
</dbReference>
<feature type="transmembrane region" description="Helical" evidence="8">
    <location>
        <begin position="535"/>
        <end position="557"/>
    </location>
</feature>
<keyword evidence="8" id="KW-1133">Transmembrane helix</keyword>
<dbReference type="GO" id="GO:0006351">
    <property type="term" value="P:DNA-templated transcription"/>
    <property type="evidence" value="ECO:0007669"/>
    <property type="project" value="InterPro"/>
</dbReference>
<keyword evidence="2" id="KW-0479">Metal-binding</keyword>
<dbReference type="PANTHER" id="PTHR31001:SF40">
    <property type="entry name" value="ZN(II)2CYS6 TRANSCRIPTION FACTOR (EUROFUNG)"/>
    <property type="match status" value="1"/>
</dbReference>
<evidence type="ECO:0000256" key="1">
    <source>
        <dbReference type="ARBA" id="ARBA00004123"/>
    </source>
</evidence>
<keyword evidence="8" id="KW-0472">Membrane</keyword>
<feature type="region of interest" description="Disordered" evidence="7">
    <location>
        <begin position="79"/>
        <end position="122"/>
    </location>
</feature>
<dbReference type="SUPFAM" id="SSF57701">
    <property type="entry name" value="Zn2/Cys6 DNA-binding domain"/>
    <property type="match status" value="1"/>
</dbReference>
<dbReference type="PROSITE" id="PS50048">
    <property type="entry name" value="ZN2_CY6_FUNGAL_2"/>
    <property type="match status" value="1"/>
</dbReference>
<dbReference type="AlphaFoldDB" id="A0AAV9N6G3"/>
<evidence type="ECO:0000256" key="6">
    <source>
        <dbReference type="ARBA" id="ARBA00023242"/>
    </source>
</evidence>
<dbReference type="CDD" id="cd00067">
    <property type="entry name" value="GAL4"/>
    <property type="match status" value="1"/>
</dbReference>
<reference evidence="10 11" key="1">
    <citation type="submission" date="2023-08" db="EMBL/GenBank/DDBJ databases">
        <title>Black Yeasts Isolated from many extreme environments.</title>
        <authorList>
            <person name="Coleine C."/>
            <person name="Stajich J.E."/>
            <person name="Selbmann L."/>
        </authorList>
    </citation>
    <scope>NUCLEOTIDE SEQUENCE [LARGE SCALE GENOMIC DNA]</scope>
    <source>
        <strain evidence="10 11">CCFEE 5792</strain>
    </source>
</reference>
<keyword evidence="5" id="KW-0804">Transcription</keyword>
<evidence type="ECO:0000313" key="11">
    <source>
        <dbReference type="Proteomes" id="UP001358417"/>
    </source>
</evidence>
<dbReference type="InterPro" id="IPR007219">
    <property type="entry name" value="XnlR_reg_dom"/>
</dbReference>
<organism evidence="10 11">
    <name type="scientific">Exophiala bonariae</name>
    <dbReference type="NCBI Taxonomy" id="1690606"/>
    <lineage>
        <taxon>Eukaryota</taxon>
        <taxon>Fungi</taxon>
        <taxon>Dikarya</taxon>
        <taxon>Ascomycota</taxon>
        <taxon>Pezizomycotina</taxon>
        <taxon>Eurotiomycetes</taxon>
        <taxon>Chaetothyriomycetidae</taxon>
        <taxon>Chaetothyriales</taxon>
        <taxon>Herpotrichiellaceae</taxon>
        <taxon>Exophiala</taxon>
    </lineage>
</organism>
<dbReference type="GO" id="GO:0000981">
    <property type="term" value="F:DNA-binding transcription factor activity, RNA polymerase II-specific"/>
    <property type="evidence" value="ECO:0007669"/>
    <property type="project" value="InterPro"/>
</dbReference>
<dbReference type="PANTHER" id="PTHR31001">
    <property type="entry name" value="UNCHARACTERIZED TRANSCRIPTIONAL REGULATORY PROTEIN"/>
    <property type="match status" value="1"/>
</dbReference>
<evidence type="ECO:0000256" key="4">
    <source>
        <dbReference type="ARBA" id="ARBA00023125"/>
    </source>
</evidence>
<dbReference type="Proteomes" id="UP001358417">
    <property type="component" value="Unassembled WGS sequence"/>
</dbReference>